<dbReference type="STRING" id="1454201.NMS_0438"/>
<evidence type="ECO:0000256" key="1">
    <source>
        <dbReference type="SAM" id="Phobius"/>
    </source>
</evidence>
<accession>W8VW52</accession>
<dbReference type="AlphaFoldDB" id="W8VW52"/>
<gene>
    <name evidence="2" type="ORF">NMS_0438</name>
</gene>
<name>W8VW52_9FLAO</name>
<feature type="transmembrane region" description="Helical" evidence="1">
    <location>
        <begin position="69"/>
        <end position="89"/>
    </location>
</feature>
<keyword evidence="1" id="KW-0812">Transmembrane</keyword>
<dbReference type="OrthoDB" id="9808870at2"/>
<dbReference type="HOGENOM" id="CLU_109303_0_0_10"/>
<evidence type="ECO:0008006" key="4">
    <source>
        <dbReference type="Google" id="ProtNLM"/>
    </source>
</evidence>
<reference evidence="2 3" key="1">
    <citation type="journal article" date="2014" name="Proc. Natl. Acad. Sci. U.S.A.">
        <title>Functional characterization of flavobacteria rhodopsins reveals a unique class of light-driven chloride pump in bacteria.</title>
        <authorList>
            <person name="Yoshizawa S."/>
            <person name="Kumagai Y."/>
            <person name="Kim H."/>
            <person name="Ogura Y."/>
            <person name="Hayashi T."/>
            <person name="Iwasaki W."/>
            <person name="DeLong E.F."/>
            <person name="Kogure K."/>
        </authorList>
    </citation>
    <scope>NUCLEOTIDE SEQUENCE [LARGE SCALE GENOMIC DNA]</scope>
    <source>
        <strain evidence="2 3">S1-08</strain>
    </source>
</reference>
<dbReference type="Proteomes" id="UP000031760">
    <property type="component" value="Chromosome"/>
</dbReference>
<dbReference type="EMBL" id="AP014548">
    <property type="protein sequence ID" value="BAO54447.1"/>
    <property type="molecule type" value="Genomic_DNA"/>
</dbReference>
<dbReference type="Pfam" id="PF13795">
    <property type="entry name" value="HupE_UreJ_2"/>
    <property type="match status" value="1"/>
</dbReference>
<feature type="transmembrane region" description="Helical" evidence="1">
    <location>
        <begin position="101"/>
        <end position="126"/>
    </location>
</feature>
<feature type="transmembrane region" description="Helical" evidence="1">
    <location>
        <begin position="173"/>
        <end position="194"/>
    </location>
</feature>
<feature type="transmembrane region" description="Helical" evidence="1">
    <location>
        <begin position="20"/>
        <end position="36"/>
    </location>
</feature>
<dbReference type="KEGG" id="nmf:NMS_0438"/>
<sequence length="195" mass="22137">MDNFIFYFLEGFWHVLDLQAYDHILFIILLAVPFLFNGWRKLLLLVTAFTIGHSISLLLVVFGKVSFSTAYIEFLIPVTIAITALYNIFTAGRRHRDNTPWFTASIAVFFGLVHGFGFSGAFRMLAAGSDENTLLMLGEFALGIEAAQLVIVLIVLILNFIFTGLFRFSKKDWTQIISAIIFGIVIPMLIARWMW</sequence>
<evidence type="ECO:0000313" key="3">
    <source>
        <dbReference type="Proteomes" id="UP000031760"/>
    </source>
</evidence>
<keyword evidence="3" id="KW-1185">Reference proteome</keyword>
<keyword evidence="1" id="KW-1133">Transmembrane helix</keyword>
<protein>
    <recommendedName>
        <fullName evidence="4">HupE / UreJ protein</fullName>
    </recommendedName>
</protein>
<feature type="transmembrane region" description="Helical" evidence="1">
    <location>
        <begin position="43"/>
        <end position="63"/>
    </location>
</feature>
<feature type="transmembrane region" description="Helical" evidence="1">
    <location>
        <begin position="146"/>
        <end position="166"/>
    </location>
</feature>
<evidence type="ECO:0000313" key="2">
    <source>
        <dbReference type="EMBL" id="BAO54447.1"/>
    </source>
</evidence>
<organism evidence="2 3">
    <name type="scientific">Nonlabens marinus S1-08</name>
    <dbReference type="NCBI Taxonomy" id="1454201"/>
    <lineage>
        <taxon>Bacteria</taxon>
        <taxon>Pseudomonadati</taxon>
        <taxon>Bacteroidota</taxon>
        <taxon>Flavobacteriia</taxon>
        <taxon>Flavobacteriales</taxon>
        <taxon>Flavobacteriaceae</taxon>
        <taxon>Nonlabens</taxon>
    </lineage>
</organism>
<proteinExistence type="predicted"/>
<keyword evidence="1" id="KW-0472">Membrane</keyword>
<dbReference type="InterPro" id="IPR032809">
    <property type="entry name" value="Put_HupE_UreJ"/>
</dbReference>
<dbReference type="RefSeq" id="WP_041495164.1">
    <property type="nucleotide sequence ID" value="NZ_AP014548.1"/>
</dbReference>